<gene>
    <name evidence="2" type="ORF">SAMN06269250_1867</name>
</gene>
<feature type="transmembrane region" description="Helical" evidence="1">
    <location>
        <begin position="280"/>
        <end position="306"/>
    </location>
</feature>
<feature type="transmembrane region" description="Helical" evidence="1">
    <location>
        <begin position="118"/>
        <end position="137"/>
    </location>
</feature>
<protein>
    <submittedName>
        <fullName evidence="2">Uncharacterized protein</fullName>
    </submittedName>
</protein>
<dbReference type="AlphaFoldDB" id="A0A286FEK7"/>
<evidence type="ECO:0000313" key="3">
    <source>
        <dbReference type="Proteomes" id="UP000219452"/>
    </source>
</evidence>
<feature type="transmembrane region" description="Helical" evidence="1">
    <location>
        <begin position="92"/>
        <end position="112"/>
    </location>
</feature>
<feature type="transmembrane region" description="Helical" evidence="1">
    <location>
        <begin position="149"/>
        <end position="173"/>
    </location>
</feature>
<proteinExistence type="predicted"/>
<sequence>MATLLISIALFSCTVLLRALPRLFLNKGKLFLFTNDTWFHLMLAEEIRQNNHSIPGKISRFLLSESLTYPALFHILLSYVNKTQRTAIEPYLGGLFDGIVSVCLFLAARFFLTLDLQTSFFIVCLFIFSPYTLGLNFGPRATLGTPRVFGQLLFFLAVLLTIQYVLTGSFYSIVAAIWAGSLLFSASMFSSQAYVFILLLWSILLPSLCPLVVLVSSYLLALLLSRGYVWHITKGHIQHLVVMARAFWRGRFSDQNIQQRNRLDELLNLPRYLFTDLKQLFFLFYVRNTFLILLFQIPVMSLYIYYRLVDARAFPTLPLTHALDTLFIAGLLIFIAVSTKMLSFLGEAERYIEHVSPFCCLFIGLMMPVMTSRAVTLLLIYSISLYLINGVIFVYLIKNKESEQREQHIRSVLDWIDQNAHKKRFAVLPHTNLNVLIPYFTTGFVLFGRWKNDSSPAVKSLKDVESTAFRQHRVSLLQTYAIDYIVISAKAGVHPNLEELKREFRTVFENPVYSVLSCQKQEHISN</sequence>
<dbReference type="RefSeq" id="WP_097125465.1">
    <property type="nucleotide sequence ID" value="NZ_OCNH01000001.1"/>
</dbReference>
<evidence type="ECO:0000256" key="1">
    <source>
        <dbReference type="SAM" id="Phobius"/>
    </source>
</evidence>
<evidence type="ECO:0000313" key="2">
    <source>
        <dbReference type="EMBL" id="SOD81661.1"/>
    </source>
</evidence>
<keyword evidence="1" id="KW-0812">Transmembrane</keyword>
<name>A0A286FEK7_9BACT</name>
<keyword evidence="1" id="KW-0472">Membrane</keyword>
<keyword evidence="3" id="KW-1185">Reference proteome</keyword>
<dbReference type="Proteomes" id="UP000219452">
    <property type="component" value="Unassembled WGS sequence"/>
</dbReference>
<accession>A0A286FEK7</accession>
<keyword evidence="1" id="KW-1133">Transmembrane helix</keyword>
<dbReference type="EMBL" id="OCNH01000001">
    <property type="protein sequence ID" value="SOD81661.1"/>
    <property type="molecule type" value="Genomic_DNA"/>
</dbReference>
<feature type="transmembrane region" description="Helical" evidence="1">
    <location>
        <begin position="193"/>
        <end position="224"/>
    </location>
</feature>
<organism evidence="2 3">
    <name type="scientific">Spirosoma fluviale</name>
    <dbReference type="NCBI Taxonomy" id="1597977"/>
    <lineage>
        <taxon>Bacteria</taxon>
        <taxon>Pseudomonadati</taxon>
        <taxon>Bacteroidota</taxon>
        <taxon>Cytophagia</taxon>
        <taxon>Cytophagales</taxon>
        <taxon>Cytophagaceae</taxon>
        <taxon>Spirosoma</taxon>
    </lineage>
</organism>
<feature type="transmembrane region" description="Helical" evidence="1">
    <location>
        <begin position="318"/>
        <end position="339"/>
    </location>
</feature>
<feature type="transmembrane region" description="Helical" evidence="1">
    <location>
        <begin position="351"/>
        <end position="370"/>
    </location>
</feature>
<feature type="transmembrane region" description="Helical" evidence="1">
    <location>
        <begin position="376"/>
        <end position="397"/>
    </location>
</feature>
<dbReference type="OrthoDB" id="9858860at2"/>
<reference evidence="3" key="1">
    <citation type="submission" date="2017-09" db="EMBL/GenBank/DDBJ databases">
        <authorList>
            <person name="Varghese N."/>
            <person name="Submissions S."/>
        </authorList>
    </citation>
    <scope>NUCLEOTIDE SEQUENCE [LARGE SCALE GENOMIC DNA]</scope>
    <source>
        <strain evidence="3">DSM 29961</strain>
    </source>
</reference>